<evidence type="ECO:0000313" key="1">
    <source>
        <dbReference type="EMBL" id="CAK9087522.1"/>
    </source>
</evidence>
<comment type="caution">
    <text evidence="1">The sequence shown here is derived from an EMBL/GenBank/DDBJ whole genome shotgun (WGS) entry which is preliminary data.</text>
</comment>
<accession>A0ABP0QH15</accession>
<dbReference type="InterPro" id="IPR029044">
    <property type="entry name" value="Nucleotide-diphossugar_trans"/>
</dbReference>
<reference evidence="1 2" key="1">
    <citation type="submission" date="2024-02" db="EMBL/GenBank/DDBJ databases">
        <authorList>
            <person name="Chen Y."/>
            <person name="Shah S."/>
            <person name="Dougan E. K."/>
            <person name="Thang M."/>
            <person name="Chan C."/>
        </authorList>
    </citation>
    <scope>NUCLEOTIDE SEQUENCE [LARGE SCALE GENOMIC DNA]</scope>
</reference>
<sequence length="866" mass="97718">GESFVGMVLVKNGSGDDLSRFEVLGIDRPIILPSENLLSFQNQLAIIGVKPDEAEHYGRFIVLQEPLRAGMIGRGLLSGITPIRLNVLDEEHEWADVEQDETDSLKTDNAGSAFILWKEPPGSGGYGGYGYGYGYYGNLRWGLELDQSGIQIQRRGDSIAYAPRRKLTAELRQQLQHLKPEILKLLSSEPEVPADQSLPIAEPIATPTPPISIVIQNAKLQTLKPLLVNLLSQNPAEIVITGTTNRRLRKILKRYRQRNVRFAKCPLDAEHDLVCLVSPNTLLGSDWLRFAAEKINESGVGAVYSDHELVSTGAKTNYPDELSASGLSRSGIAAPTILVRREALSAVNDQGGPLDILLRHLSRSGWRLRKHPGIVYLNSTRIESYFERQHLAPETVTLFIPLSGRRHLWPKLATFLESQTWPRQQLKLILCDTSGDESFSQAVRTWIATSDYSDVRHICLPSDKPGLADLPREKQLISVNEQMCRIYNRLREELTTEYVWILEDDIIPPVDILSRLLKSFDENAASVSAPYRSRFDGHFLVWSRERHGSAGVHQLCRPLPDRPQVQEIRGSGFGCIVLRSEVLKQQPFCLPPGESCFDVRFFRVLGDHWKRLVDWTCECQHLQNIAQPKSGITTRNLLYHITPFASNDIWLRNVRQLLKRMDLFNGKRVIAVATGEGLVAPDQVQAAFGSHQVEVITRPNSAQLRENATFLPLLESVADPDPHTATFYAHAKGVGKDVCCLGDPKGSRYWRNAMYHELLDDWSRIDELLIDSAIVGTHRRQHNENHHIYPDGQSSSSWHFAGTFFWFRNAAVFATSKWRDVWQPTGWGAEAWPGRMFDFEQSACVAYDGLEDVYNPDMYSPQIEDE</sequence>
<dbReference type="Gene3D" id="1.10.10.1830">
    <property type="entry name" value="Non-ribosomal peptide synthase, adenylation domain"/>
    <property type="match status" value="1"/>
</dbReference>
<name>A0ABP0QH15_9DINO</name>
<dbReference type="SUPFAM" id="SSF53448">
    <property type="entry name" value="Nucleotide-diphospho-sugar transferases"/>
    <property type="match status" value="2"/>
</dbReference>
<dbReference type="InterPro" id="IPR044894">
    <property type="entry name" value="TubC_N_sf"/>
</dbReference>
<proteinExistence type="predicted"/>
<gene>
    <name evidence="1" type="ORF">CCMP2556_LOCUS42311</name>
</gene>
<dbReference type="Proteomes" id="UP001642484">
    <property type="component" value="Unassembled WGS sequence"/>
</dbReference>
<evidence type="ECO:0008006" key="3">
    <source>
        <dbReference type="Google" id="ProtNLM"/>
    </source>
</evidence>
<protein>
    <recommendedName>
        <fullName evidence="3">Glycosyltransferase 2-like domain-containing protein</fullName>
    </recommendedName>
</protein>
<evidence type="ECO:0000313" key="2">
    <source>
        <dbReference type="Proteomes" id="UP001642484"/>
    </source>
</evidence>
<dbReference type="EMBL" id="CAXAMN010024547">
    <property type="protein sequence ID" value="CAK9087522.1"/>
    <property type="molecule type" value="Genomic_DNA"/>
</dbReference>
<feature type="non-terminal residue" evidence="1">
    <location>
        <position position="1"/>
    </location>
</feature>
<dbReference type="Gene3D" id="3.90.550.10">
    <property type="entry name" value="Spore Coat Polysaccharide Biosynthesis Protein SpsA, Chain A"/>
    <property type="match status" value="1"/>
</dbReference>
<organism evidence="1 2">
    <name type="scientific">Durusdinium trenchii</name>
    <dbReference type="NCBI Taxonomy" id="1381693"/>
    <lineage>
        <taxon>Eukaryota</taxon>
        <taxon>Sar</taxon>
        <taxon>Alveolata</taxon>
        <taxon>Dinophyceae</taxon>
        <taxon>Suessiales</taxon>
        <taxon>Symbiodiniaceae</taxon>
        <taxon>Durusdinium</taxon>
    </lineage>
</organism>
<keyword evidence="2" id="KW-1185">Reference proteome</keyword>